<reference evidence="7 8" key="1">
    <citation type="submission" date="2018-01" db="EMBL/GenBank/DDBJ databases">
        <title>The complete genome sequence of Chromatium okenii LaCa, a purple sulfur bacterium with a turbulent life.</title>
        <authorList>
            <person name="Luedin S.M."/>
            <person name="Liechti N."/>
            <person name="Storelli N."/>
            <person name="Danza F."/>
            <person name="Wittwer M."/>
            <person name="Pothier J.F."/>
            <person name="Tonolla M.A."/>
        </authorList>
    </citation>
    <scope>NUCLEOTIDE SEQUENCE [LARGE SCALE GENOMIC DNA]</scope>
    <source>
        <strain evidence="7 8">LaCa</strain>
        <plasmid evidence="7">pCok386</plasmid>
    </source>
</reference>
<dbReference type="GO" id="GO:0033202">
    <property type="term" value="C:DNA helicase complex"/>
    <property type="evidence" value="ECO:0007669"/>
    <property type="project" value="TreeGrafter"/>
</dbReference>
<comment type="caution">
    <text evidence="7">The sequence shown here is derived from an EMBL/GenBank/DDBJ whole genome shotgun (WGS) entry which is preliminary data.</text>
</comment>
<keyword evidence="8" id="KW-1185">Reference proteome</keyword>
<dbReference type="GO" id="GO:0016787">
    <property type="term" value="F:hydrolase activity"/>
    <property type="evidence" value="ECO:0007669"/>
    <property type="project" value="UniProtKB-KW"/>
</dbReference>
<dbReference type="PANTHER" id="PTHR11070">
    <property type="entry name" value="UVRD / RECB / PCRA DNA HELICASE FAMILY MEMBER"/>
    <property type="match status" value="1"/>
</dbReference>
<dbReference type="GO" id="GO:0043138">
    <property type="term" value="F:3'-5' DNA helicase activity"/>
    <property type="evidence" value="ECO:0007669"/>
    <property type="project" value="TreeGrafter"/>
</dbReference>
<dbReference type="EMBL" id="PPGH01000027">
    <property type="protein sequence ID" value="PQJ96874.1"/>
    <property type="molecule type" value="Genomic_DNA"/>
</dbReference>
<keyword evidence="7" id="KW-0614">Plasmid</keyword>
<organism evidence="7 8">
    <name type="scientific">Chromatium okenii</name>
    <dbReference type="NCBI Taxonomy" id="61644"/>
    <lineage>
        <taxon>Bacteria</taxon>
        <taxon>Pseudomonadati</taxon>
        <taxon>Pseudomonadota</taxon>
        <taxon>Gammaproteobacteria</taxon>
        <taxon>Chromatiales</taxon>
        <taxon>Chromatiaceae</taxon>
        <taxon>Chromatium</taxon>
    </lineage>
</organism>
<dbReference type="Gene3D" id="3.40.50.300">
    <property type="entry name" value="P-loop containing nucleotide triphosphate hydrolases"/>
    <property type="match status" value="1"/>
</dbReference>
<accession>A0A2S7XT07</accession>
<geneLocation type="plasmid" evidence="7">
    <name>pCok386</name>
</geneLocation>
<keyword evidence="2" id="KW-0378">Hydrolase</keyword>
<proteinExistence type="predicted"/>
<dbReference type="InterPro" id="IPR014017">
    <property type="entry name" value="DNA_helicase_UvrD-like_C"/>
</dbReference>
<dbReference type="SUPFAM" id="SSF52540">
    <property type="entry name" value="P-loop containing nucleoside triphosphate hydrolases"/>
    <property type="match status" value="1"/>
</dbReference>
<evidence type="ECO:0000256" key="5">
    <source>
        <dbReference type="ARBA" id="ARBA00034923"/>
    </source>
</evidence>
<keyword evidence="4" id="KW-0067">ATP-binding</keyword>
<dbReference type="AlphaFoldDB" id="A0A2S7XT07"/>
<evidence type="ECO:0000313" key="8">
    <source>
        <dbReference type="Proteomes" id="UP000239936"/>
    </source>
</evidence>
<sequence length="77" mass="8715">MERSEGCELKALKQDYLNVQVLRLEQNYRSTSNILNAANAVIAHNRNRFGKNLWTQQSTGSLIQCYTAIDAVMKPVS</sequence>
<evidence type="ECO:0000256" key="3">
    <source>
        <dbReference type="ARBA" id="ARBA00022806"/>
    </source>
</evidence>
<dbReference type="GO" id="GO:0003677">
    <property type="term" value="F:DNA binding"/>
    <property type="evidence" value="ECO:0007669"/>
    <property type="project" value="InterPro"/>
</dbReference>
<dbReference type="PANTHER" id="PTHR11070:SF2">
    <property type="entry name" value="ATP-DEPENDENT DNA HELICASE SRS2"/>
    <property type="match status" value="1"/>
</dbReference>
<gene>
    <name evidence="7" type="ORF">CXB77_05520</name>
</gene>
<evidence type="ECO:0000256" key="2">
    <source>
        <dbReference type="ARBA" id="ARBA00022801"/>
    </source>
</evidence>
<dbReference type="GO" id="GO:0000725">
    <property type="term" value="P:recombinational repair"/>
    <property type="evidence" value="ECO:0007669"/>
    <property type="project" value="TreeGrafter"/>
</dbReference>
<evidence type="ECO:0000259" key="6">
    <source>
        <dbReference type="Pfam" id="PF13361"/>
    </source>
</evidence>
<dbReference type="Proteomes" id="UP000239936">
    <property type="component" value="Unassembled WGS sequence"/>
</dbReference>
<evidence type="ECO:0000256" key="4">
    <source>
        <dbReference type="ARBA" id="ARBA00022840"/>
    </source>
</evidence>
<keyword evidence="3" id="KW-0347">Helicase</keyword>
<evidence type="ECO:0000313" key="7">
    <source>
        <dbReference type="EMBL" id="PQJ96874.1"/>
    </source>
</evidence>
<dbReference type="InterPro" id="IPR000212">
    <property type="entry name" value="DNA_helicase_UvrD/REP"/>
</dbReference>
<protein>
    <recommendedName>
        <fullName evidence="5">DNA 3'-5' helicase II</fullName>
    </recommendedName>
</protein>
<name>A0A2S7XT07_9GAMM</name>
<keyword evidence="1" id="KW-0547">Nucleotide-binding</keyword>
<dbReference type="InterPro" id="IPR027417">
    <property type="entry name" value="P-loop_NTPase"/>
</dbReference>
<dbReference type="GO" id="GO:0005829">
    <property type="term" value="C:cytosol"/>
    <property type="evidence" value="ECO:0007669"/>
    <property type="project" value="TreeGrafter"/>
</dbReference>
<evidence type="ECO:0000256" key="1">
    <source>
        <dbReference type="ARBA" id="ARBA00022741"/>
    </source>
</evidence>
<dbReference type="GO" id="GO:0005524">
    <property type="term" value="F:ATP binding"/>
    <property type="evidence" value="ECO:0007669"/>
    <property type="project" value="UniProtKB-KW"/>
</dbReference>
<feature type="domain" description="UvrD-like helicase C-terminal" evidence="6">
    <location>
        <begin position="23"/>
        <end position="68"/>
    </location>
</feature>
<dbReference type="Pfam" id="PF13361">
    <property type="entry name" value="UvrD_C"/>
    <property type="match status" value="1"/>
</dbReference>